<dbReference type="OrthoDB" id="9810277at2"/>
<dbReference type="AlphaFoldDB" id="A0A1Z4UYN4"/>
<evidence type="ECO:0000256" key="5">
    <source>
        <dbReference type="ARBA" id="ARBA00022741"/>
    </source>
</evidence>
<evidence type="ECO:0000256" key="4">
    <source>
        <dbReference type="ARBA" id="ARBA00022679"/>
    </source>
</evidence>
<dbReference type="GO" id="GO:0046316">
    <property type="term" value="F:gluconokinase activity"/>
    <property type="evidence" value="ECO:0007669"/>
    <property type="project" value="UniProtKB-EC"/>
</dbReference>
<dbReference type="RefSeq" id="WP_096671239.1">
    <property type="nucleotide sequence ID" value="NZ_AP018316.1"/>
</dbReference>
<evidence type="ECO:0000256" key="7">
    <source>
        <dbReference type="ARBA" id="ARBA00022840"/>
    </source>
</evidence>
<name>A0A1Z4UYN4_9CYAN</name>
<dbReference type="EMBL" id="AP018316">
    <property type="protein sequence ID" value="BAZ84370.1"/>
    <property type="molecule type" value="Genomic_DNA"/>
</dbReference>
<dbReference type="EC" id="2.7.1.12" evidence="3"/>
<comment type="pathway">
    <text evidence="1">Carbohydrate acid metabolism.</text>
</comment>
<evidence type="ECO:0000256" key="3">
    <source>
        <dbReference type="ARBA" id="ARBA00012054"/>
    </source>
</evidence>
<dbReference type="PANTHER" id="PTHR43883">
    <property type="entry name" value="SLR0207 PROTEIN"/>
    <property type="match status" value="1"/>
</dbReference>
<accession>A0A1Z4UYN4</accession>
<dbReference type="Proteomes" id="UP000218702">
    <property type="component" value="Chromosome"/>
</dbReference>
<dbReference type="GO" id="GO:0005524">
    <property type="term" value="F:ATP binding"/>
    <property type="evidence" value="ECO:0007669"/>
    <property type="project" value="UniProtKB-KW"/>
</dbReference>
<dbReference type="InterPro" id="IPR052732">
    <property type="entry name" value="Cell-binding_unc_protein"/>
</dbReference>
<organism evidence="9 10">
    <name type="scientific">Dolichospermum compactum NIES-806</name>
    <dbReference type="NCBI Taxonomy" id="1973481"/>
    <lineage>
        <taxon>Bacteria</taxon>
        <taxon>Bacillati</taxon>
        <taxon>Cyanobacteriota</taxon>
        <taxon>Cyanophyceae</taxon>
        <taxon>Nostocales</taxon>
        <taxon>Aphanizomenonaceae</taxon>
        <taxon>Dolichospermum</taxon>
        <taxon>Dolichospermum compactum</taxon>
    </lineage>
</organism>
<dbReference type="InterPro" id="IPR027417">
    <property type="entry name" value="P-loop_NTPase"/>
</dbReference>
<keyword evidence="6 9" id="KW-0418">Kinase</keyword>
<dbReference type="CDD" id="cd02021">
    <property type="entry name" value="GntK"/>
    <property type="match status" value="1"/>
</dbReference>
<dbReference type="SUPFAM" id="SSF52540">
    <property type="entry name" value="P-loop containing nucleoside triphosphate hydrolases"/>
    <property type="match status" value="1"/>
</dbReference>
<dbReference type="SUPFAM" id="SSF56112">
    <property type="entry name" value="Protein kinase-like (PK-like)"/>
    <property type="match status" value="1"/>
</dbReference>
<dbReference type="Pfam" id="PF13671">
    <property type="entry name" value="AAA_33"/>
    <property type="match status" value="1"/>
</dbReference>
<keyword evidence="4" id="KW-0808">Transferase</keyword>
<evidence type="ECO:0000313" key="9">
    <source>
        <dbReference type="EMBL" id="BAZ84370.1"/>
    </source>
</evidence>
<evidence type="ECO:0000256" key="2">
    <source>
        <dbReference type="ARBA" id="ARBA00008420"/>
    </source>
</evidence>
<keyword evidence="7" id="KW-0067">ATP-binding</keyword>
<sequence>MTETNLPNLISQMLQSGFYPHPVTEPIQLIQTHISYVLLTGDYAYKLKKPANFGFLDFSTLEKRHHFCQEELRLNQRGAGELYLEVLPVTLVGEQYHLGGAGEAVEYTVKMRQFPQETLFSELFASGNLPESHLEELGRVVAQYHAKTETNDYIRSFGEVSQVRLAIDENYQQAEKYIGGPQTKEQFEETKQYTDNFFIQHPELFKSRIDNNYICECHGDLHLRNIALWHEKIMLFDCIEFNEPFRFVDVMYDVAFTVMDIEARGRKDLGNAFLNAYVEQTGDWEGLQVLPLYLSRQAYVRAKVNSFLLDDPNIPAAVKEESAKTASAYYRQAWEYTKPQQGKLILMSGLSGAGKSTTAKYLARKLNAVHLRSDAVRKHLAGIPLLEKGGDEIYTPKMTQKTYSRLLALGIILANQGWSVILDAKYDRQDLREAAISQATQHQLPVHIINCTAPLEVIKERLLNRTGDIADATADLLASQIKQSEPFTNLEQPYITVVDTTQPLDTQLSKLIYNSSQE</sequence>
<gene>
    <name evidence="9" type="ORF">NIES806_05560</name>
</gene>
<proteinExistence type="inferred from homology"/>
<dbReference type="GO" id="GO:0005975">
    <property type="term" value="P:carbohydrate metabolic process"/>
    <property type="evidence" value="ECO:0007669"/>
    <property type="project" value="InterPro"/>
</dbReference>
<keyword evidence="5" id="KW-0547">Nucleotide-binding</keyword>
<reference evidence="9 10" key="1">
    <citation type="submission" date="2017-06" db="EMBL/GenBank/DDBJ databases">
        <title>Genome sequencing of cyanobaciteial culture collection at National Institute for Environmental Studies (NIES).</title>
        <authorList>
            <person name="Hirose Y."/>
            <person name="Shimura Y."/>
            <person name="Fujisawa T."/>
            <person name="Nakamura Y."/>
            <person name="Kawachi M."/>
        </authorList>
    </citation>
    <scope>NUCLEOTIDE SEQUENCE [LARGE SCALE GENOMIC DNA]</scope>
    <source>
        <strain evidence="9 10">NIES-806</strain>
    </source>
</reference>
<comment type="similarity">
    <text evidence="2">Belongs to the gluconokinase GntK/GntV family.</text>
</comment>
<dbReference type="InterPro" id="IPR006001">
    <property type="entry name" value="Therm_gnt_kin"/>
</dbReference>
<protein>
    <recommendedName>
        <fullName evidence="3">gluconokinase</fullName>
        <ecNumber evidence="3">2.7.1.12</ecNumber>
    </recommendedName>
</protein>
<evidence type="ECO:0000313" key="10">
    <source>
        <dbReference type="Proteomes" id="UP000218702"/>
    </source>
</evidence>
<comment type="catalytic activity">
    <reaction evidence="8">
        <text>D-gluconate + ATP = 6-phospho-D-gluconate + ADP + H(+)</text>
        <dbReference type="Rhea" id="RHEA:19433"/>
        <dbReference type="ChEBI" id="CHEBI:15378"/>
        <dbReference type="ChEBI" id="CHEBI:18391"/>
        <dbReference type="ChEBI" id="CHEBI:30616"/>
        <dbReference type="ChEBI" id="CHEBI:58759"/>
        <dbReference type="ChEBI" id="CHEBI:456216"/>
        <dbReference type="EC" id="2.7.1.12"/>
    </reaction>
</comment>
<dbReference type="Gene3D" id="3.40.50.300">
    <property type="entry name" value="P-loop containing nucleotide triphosphate hydrolases"/>
    <property type="match status" value="1"/>
</dbReference>
<dbReference type="KEGG" id="dcm:NIES806_05560"/>
<evidence type="ECO:0000256" key="6">
    <source>
        <dbReference type="ARBA" id="ARBA00022777"/>
    </source>
</evidence>
<dbReference type="InterPro" id="IPR011009">
    <property type="entry name" value="Kinase-like_dom_sf"/>
</dbReference>
<dbReference type="PANTHER" id="PTHR43883:SF1">
    <property type="entry name" value="GLUCONOKINASE"/>
    <property type="match status" value="1"/>
</dbReference>
<evidence type="ECO:0000256" key="1">
    <source>
        <dbReference type="ARBA" id="ARBA00004761"/>
    </source>
</evidence>
<evidence type="ECO:0000256" key="8">
    <source>
        <dbReference type="ARBA" id="ARBA00048090"/>
    </source>
</evidence>
<keyword evidence="10" id="KW-1185">Reference proteome</keyword>